<comment type="function">
    <text evidence="4">Involved in the assembly of lipopolysaccharide (LPS). Required for the translocation of LPS from the inner membrane to the outer membrane.</text>
</comment>
<dbReference type="InterPro" id="IPR005653">
    <property type="entry name" value="OstA-like_N"/>
</dbReference>
<keyword evidence="1 4" id="KW-0813">Transport</keyword>
<reference evidence="6 7" key="1">
    <citation type="submission" date="2020-11" db="EMBL/GenBank/DDBJ databases">
        <title>Algicoccus daihaiensis sp.nov., isolated from Daihai Lake in Inner Mongolia.</title>
        <authorList>
            <person name="Kai J."/>
        </authorList>
    </citation>
    <scope>NUCLEOTIDE SEQUENCE [LARGE SCALE GENOMIC DNA]</scope>
    <source>
        <strain evidence="7">f23</strain>
    </source>
</reference>
<comment type="subcellular location">
    <subcellularLocation>
        <location evidence="4">Periplasm</location>
    </subcellularLocation>
</comment>
<dbReference type="HAMAP" id="MF_01914">
    <property type="entry name" value="LPS_assembly_LptA"/>
    <property type="match status" value="1"/>
</dbReference>
<dbReference type="Pfam" id="PF03968">
    <property type="entry name" value="LptD_N"/>
    <property type="match status" value="1"/>
</dbReference>
<keyword evidence="2 4" id="KW-0732">Signal</keyword>
<keyword evidence="7" id="KW-1185">Reference proteome</keyword>
<feature type="signal peptide" evidence="4">
    <location>
        <begin position="1"/>
        <end position="22"/>
    </location>
</feature>
<protein>
    <recommendedName>
        <fullName evidence="4">Lipopolysaccharide export system protein LptA</fullName>
    </recommendedName>
</protein>
<comment type="similarity">
    <text evidence="4">Belongs to the LptA family.</text>
</comment>
<feature type="chain" id="PRO_5044944560" description="Lipopolysaccharide export system protein LptA" evidence="4">
    <location>
        <begin position="23"/>
        <end position="212"/>
    </location>
</feature>
<dbReference type="NCBIfam" id="TIGR03002">
    <property type="entry name" value="outer_YhbN_LptA"/>
    <property type="match status" value="1"/>
</dbReference>
<dbReference type="PANTHER" id="PTHR36504">
    <property type="entry name" value="LIPOPOLYSACCHARIDE EXPORT SYSTEM PROTEIN LPTA"/>
    <property type="match status" value="1"/>
</dbReference>
<evidence type="ECO:0000256" key="1">
    <source>
        <dbReference type="ARBA" id="ARBA00022448"/>
    </source>
</evidence>
<evidence type="ECO:0000313" key="6">
    <source>
        <dbReference type="EMBL" id="UOD50659.1"/>
    </source>
</evidence>
<evidence type="ECO:0000256" key="4">
    <source>
        <dbReference type="HAMAP-Rule" id="MF_01914"/>
    </source>
</evidence>
<dbReference type="RefSeq" id="WP_243479067.1">
    <property type="nucleotide sequence ID" value="NZ_CP063982.1"/>
</dbReference>
<dbReference type="EMBL" id="CP063982">
    <property type="protein sequence ID" value="UOD50659.1"/>
    <property type="molecule type" value="Genomic_DNA"/>
</dbReference>
<dbReference type="Proteomes" id="UP000831607">
    <property type="component" value="Chromosome"/>
</dbReference>
<dbReference type="Gene3D" id="2.60.450.10">
    <property type="entry name" value="Lipopolysaccharide (LPS) transport protein A like domain"/>
    <property type="match status" value="1"/>
</dbReference>
<keyword evidence="3 4" id="KW-0574">Periplasm</keyword>
<comment type="subunit">
    <text evidence="4">Component of the lipopolysaccharide transport and assembly complex.</text>
</comment>
<evidence type="ECO:0000313" key="7">
    <source>
        <dbReference type="Proteomes" id="UP000831607"/>
    </source>
</evidence>
<evidence type="ECO:0000256" key="3">
    <source>
        <dbReference type="ARBA" id="ARBA00022764"/>
    </source>
</evidence>
<sequence precursor="true">MSTLRLLGTFLLAILLTQPATAWSQNALLSASSQDKEEPATQILSNELTYDEKTKTSVFSGEVIMTRGLLKLLADELRLTEDAEGYQYGTASMDERKRVYIRQDRPESFEVLEGIGERAEYDGRAETFDLIGKARLTRFICGKPFDSISGERVRYYQKTDRYQAFSGPNSDNPDGRVRSIAQPRAKVDAAIEACRKLQASGADIPTPPAPKP</sequence>
<name>A0ABY4ARK3_9BURK</name>
<dbReference type="PANTHER" id="PTHR36504:SF1">
    <property type="entry name" value="LIPOPOLYSACCHARIDE EXPORT SYSTEM PROTEIN LPTA"/>
    <property type="match status" value="1"/>
</dbReference>
<dbReference type="InterPro" id="IPR014340">
    <property type="entry name" value="LptA"/>
</dbReference>
<proteinExistence type="inferred from homology"/>
<feature type="domain" description="Organic solvent tolerance-like N-terminal" evidence="5">
    <location>
        <begin position="42"/>
        <end position="160"/>
    </location>
</feature>
<evidence type="ECO:0000259" key="5">
    <source>
        <dbReference type="Pfam" id="PF03968"/>
    </source>
</evidence>
<evidence type="ECO:0000256" key="2">
    <source>
        <dbReference type="ARBA" id="ARBA00022729"/>
    </source>
</evidence>
<organism evidence="6 7">
    <name type="scientific">Orrella daihaiensis</name>
    <dbReference type="NCBI Taxonomy" id="2782176"/>
    <lineage>
        <taxon>Bacteria</taxon>
        <taxon>Pseudomonadati</taxon>
        <taxon>Pseudomonadota</taxon>
        <taxon>Betaproteobacteria</taxon>
        <taxon>Burkholderiales</taxon>
        <taxon>Alcaligenaceae</taxon>
        <taxon>Orrella</taxon>
    </lineage>
</organism>
<gene>
    <name evidence="4 6" type="primary">lptA</name>
    <name evidence="6" type="ORF">DHf2319_01615</name>
</gene>
<dbReference type="InterPro" id="IPR052037">
    <property type="entry name" value="LPS_export_LptA"/>
</dbReference>
<accession>A0ABY4ARK3</accession>